<dbReference type="RefSeq" id="WP_311555073.1">
    <property type="nucleotide sequence ID" value="NZ_JAVREJ010000003.1"/>
</dbReference>
<dbReference type="Gene3D" id="3.20.20.450">
    <property type="entry name" value="EAL domain"/>
    <property type="match status" value="1"/>
</dbReference>
<dbReference type="Gene3D" id="3.30.450.40">
    <property type="match status" value="1"/>
</dbReference>
<dbReference type="PANTHER" id="PTHR33121">
    <property type="entry name" value="CYCLIC DI-GMP PHOSPHODIESTERASE PDEF"/>
    <property type="match status" value="1"/>
</dbReference>
<dbReference type="SMART" id="SM00065">
    <property type="entry name" value="GAF"/>
    <property type="match status" value="1"/>
</dbReference>
<dbReference type="Pfam" id="PF00990">
    <property type="entry name" value="GGDEF"/>
    <property type="match status" value="1"/>
</dbReference>
<dbReference type="PANTHER" id="PTHR33121:SF70">
    <property type="entry name" value="SIGNALING PROTEIN YKOW"/>
    <property type="match status" value="1"/>
</dbReference>
<dbReference type="InterPro" id="IPR029016">
    <property type="entry name" value="GAF-like_dom_sf"/>
</dbReference>
<proteinExistence type="predicted"/>
<dbReference type="EMBL" id="JAVREJ010000003">
    <property type="protein sequence ID" value="MDT0349095.1"/>
    <property type="molecule type" value="Genomic_DNA"/>
</dbReference>
<dbReference type="Gene3D" id="3.30.70.270">
    <property type="match status" value="1"/>
</dbReference>
<dbReference type="InterPro" id="IPR035919">
    <property type="entry name" value="EAL_sf"/>
</dbReference>
<dbReference type="Pfam" id="PF01590">
    <property type="entry name" value="GAF"/>
    <property type="match status" value="1"/>
</dbReference>
<dbReference type="SUPFAM" id="SSF141868">
    <property type="entry name" value="EAL domain-like"/>
    <property type="match status" value="1"/>
</dbReference>
<dbReference type="SUPFAM" id="SSF55073">
    <property type="entry name" value="Nucleotide cyclase"/>
    <property type="match status" value="1"/>
</dbReference>
<evidence type="ECO:0000313" key="4">
    <source>
        <dbReference type="Proteomes" id="UP001183202"/>
    </source>
</evidence>
<reference evidence="4" key="1">
    <citation type="submission" date="2023-07" db="EMBL/GenBank/DDBJ databases">
        <title>30 novel species of actinomycetes from the DSMZ collection.</title>
        <authorList>
            <person name="Nouioui I."/>
        </authorList>
    </citation>
    <scope>NUCLEOTIDE SEQUENCE [LARGE SCALE GENOMIC DNA]</scope>
    <source>
        <strain evidence="4">DSM 45834</strain>
    </source>
</reference>
<feature type="domain" description="GGDEF" evidence="2">
    <location>
        <begin position="199"/>
        <end position="331"/>
    </location>
</feature>
<dbReference type="InterPro" id="IPR029787">
    <property type="entry name" value="Nucleotide_cyclase"/>
</dbReference>
<dbReference type="Pfam" id="PF00563">
    <property type="entry name" value="EAL"/>
    <property type="match status" value="1"/>
</dbReference>
<dbReference type="SUPFAM" id="SSF55781">
    <property type="entry name" value="GAF domain-like"/>
    <property type="match status" value="1"/>
</dbReference>
<dbReference type="CDD" id="cd01948">
    <property type="entry name" value="EAL"/>
    <property type="match status" value="1"/>
</dbReference>
<organism evidence="3 4">
    <name type="scientific">Pseudonocardia charpentierae</name>
    <dbReference type="NCBI Taxonomy" id="3075545"/>
    <lineage>
        <taxon>Bacteria</taxon>
        <taxon>Bacillati</taxon>
        <taxon>Actinomycetota</taxon>
        <taxon>Actinomycetes</taxon>
        <taxon>Pseudonocardiales</taxon>
        <taxon>Pseudonocardiaceae</taxon>
        <taxon>Pseudonocardia</taxon>
    </lineage>
</organism>
<evidence type="ECO:0000259" key="2">
    <source>
        <dbReference type="PROSITE" id="PS50887"/>
    </source>
</evidence>
<keyword evidence="4" id="KW-1185">Reference proteome</keyword>
<dbReference type="InterPro" id="IPR001633">
    <property type="entry name" value="EAL_dom"/>
</dbReference>
<dbReference type="Proteomes" id="UP001183202">
    <property type="component" value="Unassembled WGS sequence"/>
</dbReference>
<dbReference type="SMART" id="SM00267">
    <property type="entry name" value="GGDEF"/>
    <property type="match status" value="1"/>
</dbReference>
<dbReference type="PROSITE" id="PS50883">
    <property type="entry name" value="EAL"/>
    <property type="match status" value="1"/>
</dbReference>
<dbReference type="InterPro" id="IPR003018">
    <property type="entry name" value="GAF"/>
</dbReference>
<dbReference type="InterPro" id="IPR043128">
    <property type="entry name" value="Rev_trsase/Diguanyl_cyclase"/>
</dbReference>
<name>A0ABU2N5B9_9PSEU</name>
<dbReference type="PROSITE" id="PS50887">
    <property type="entry name" value="GGDEF"/>
    <property type="match status" value="1"/>
</dbReference>
<protein>
    <submittedName>
        <fullName evidence="3">EAL domain-containing protein</fullName>
    </submittedName>
</protein>
<sequence length="594" mass="64658">MSPSAILLPLMGFDEACRLVVDHLKREVPLAFWAVSRYEDDQQIYVCVEDDAYGKAAGGSQPWSDSFCQYMVTSAAPQIAPDAMAVPEYATTSVARDMTIGAYVGVPIRGADGTLYGTICGLDPRVASQRLTEQAPLLHLFATLLGQILQAENLRAEAVDREAKLHWSAFHDHLTGLPNRAMFFDHVEHALELGARDGRSAAVLLIDLDEFKAVNDTLGHASGDEVLALAAHRLQRAVRPGDTLARLSGDEFAVLLEGTSDPALVATRLLDALAKPFLVGQRCITISASIGVAELAQDEKETGVEAILAHADIAMYTAKRAGRGRYAVYDPLMSLPGSRTLKLREPLRQALALGDIEAYYQPIVDLGSGATIAFEALARWRHDGRDVGPDVFIPIATRSGLIPALTDHMLDLACAQAAEWSTELGHRDLRVSVNVSPHSISDPSLPDRVAHCLNRHDLGPGQLALEITEDALLHNLPTAITVARRLRELDVVLSLDDFGTGYSSLLHLRQIPLHSIKIDRGFAGDIDTNPDTEQFLRALLALGRDLKLRVVVEGVERRTQVEVLHRIGATHAQGYLFGRPVPPQDVKLQGTYRA</sequence>
<gene>
    <name evidence="3" type="ORF">RM445_06100</name>
</gene>
<dbReference type="CDD" id="cd01949">
    <property type="entry name" value="GGDEF"/>
    <property type="match status" value="1"/>
</dbReference>
<feature type="domain" description="EAL" evidence="1">
    <location>
        <begin position="340"/>
        <end position="594"/>
    </location>
</feature>
<evidence type="ECO:0000259" key="1">
    <source>
        <dbReference type="PROSITE" id="PS50883"/>
    </source>
</evidence>
<comment type="caution">
    <text evidence="3">The sequence shown here is derived from an EMBL/GenBank/DDBJ whole genome shotgun (WGS) entry which is preliminary data.</text>
</comment>
<dbReference type="NCBIfam" id="TIGR00254">
    <property type="entry name" value="GGDEF"/>
    <property type="match status" value="1"/>
</dbReference>
<dbReference type="SMART" id="SM00052">
    <property type="entry name" value="EAL"/>
    <property type="match status" value="1"/>
</dbReference>
<dbReference type="InterPro" id="IPR050706">
    <property type="entry name" value="Cyclic-di-GMP_PDE-like"/>
</dbReference>
<dbReference type="InterPro" id="IPR000160">
    <property type="entry name" value="GGDEF_dom"/>
</dbReference>
<evidence type="ECO:0000313" key="3">
    <source>
        <dbReference type="EMBL" id="MDT0349095.1"/>
    </source>
</evidence>
<accession>A0ABU2N5B9</accession>